<keyword evidence="7" id="KW-1185">Reference proteome</keyword>
<dbReference type="AlphaFoldDB" id="A0AAU9R7C4"/>
<organism evidence="6 7">
    <name type="scientific">Thlaspi arvense</name>
    <name type="common">Field penny-cress</name>
    <dbReference type="NCBI Taxonomy" id="13288"/>
    <lineage>
        <taxon>Eukaryota</taxon>
        <taxon>Viridiplantae</taxon>
        <taxon>Streptophyta</taxon>
        <taxon>Embryophyta</taxon>
        <taxon>Tracheophyta</taxon>
        <taxon>Spermatophyta</taxon>
        <taxon>Magnoliopsida</taxon>
        <taxon>eudicotyledons</taxon>
        <taxon>Gunneridae</taxon>
        <taxon>Pentapetalae</taxon>
        <taxon>rosids</taxon>
        <taxon>malvids</taxon>
        <taxon>Brassicales</taxon>
        <taxon>Brassicaceae</taxon>
        <taxon>Thlaspideae</taxon>
        <taxon>Thlaspi</taxon>
    </lineage>
</organism>
<feature type="domain" description="AIG1-type G" evidence="5">
    <location>
        <begin position="1"/>
        <end position="153"/>
    </location>
</feature>
<dbReference type="InterPro" id="IPR045058">
    <property type="entry name" value="GIMA/IAN/Toc"/>
</dbReference>
<gene>
    <name evidence="6" type="ORF">TAV2_LOCUS2717</name>
</gene>
<proteinExistence type="inferred from homology"/>
<dbReference type="GO" id="GO:0005525">
    <property type="term" value="F:GTP binding"/>
    <property type="evidence" value="ECO:0007669"/>
    <property type="project" value="UniProtKB-KW"/>
</dbReference>
<dbReference type="Pfam" id="PF04548">
    <property type="entry name" value="AIG1"/>
    <property type="match status" value="1"/>
</dbReference>
<dbReference type="PANTHER" id="PTHR10903">
    <property type="entry name" value="GTPASE, IMAP FAMILY MEMBER-RELATED"/>
    <property type="match status" value="1"/>
</dbReference>
<evidence type="ECO:0000256" key="3">
    <source>
        <dbReference type="ARBA" id="ARBA00023134"/>
    </source>
</evidence>
<evidence type="ECO:0000256" key="2">
    <source>
        <dbReference type="ARBA" id="ARBA00022741"/>
    </source>
</evidence>
<accession>A0AAU9R7C4</accession>
<dbReference type="Proteomes" id="UP000836841">
    <property type="component" value="Chromosome 1"/>
</dbReference>
<dbReference type="EMBL" id="OU466857">
    <property type="protein sequence ID" value="CAH2035280.1"/>
    <property type="molecule type" value="Genomic_DNA"/>
</dbReference>
<dbReference type="FunFam" id="3.40.50.300:FF:000840">
    <property type="entry name" value="Immune-associated nucleotide-binding protein 9"/>
    <property type="match status" value="1"/>
</dbReference>
<protein>
    <recommendedName>
        <fullName evidence="5">AIG1-type G domain-containing protein</fullName>
    </recommendedName>
</protein>
<dbReference type="InterPro" id="IPR027417">
    <property type="entry name" value="P-loop_NTPase"/>
</dbReference>
<keyword evidence="2" id="KW-0547">Nucleotide-binding</keyword>
<evidence type="ECO:0000259" key="5">
    <source>
        <dbReference type="PROSITE" id="PS51720"/>
    </source>
</evidence>
<dbReference type="InterPro" id="IPR006703">
    <property type="entry name" value="G_AIG1"/>
</dbReference>
<evidence type="ECO:0000313" key="7">
    <source>
        <dbReference type="Proteomes" id="UP000836841"/>
    </source>
</evidence>
<evidence type="ECO:0000313" key="6">
    <source>
        <dbReference type="EMBL" id="CAH2035280.1"/>
    </source>
</evidence>
<dbReference type="PROSITE" id="PS51720">
    <property type="entry name" value="G_AIG1"/>
    <property type="match status" value="1"/>
</dbReference>
<keyword evidence="3" id="KW-0342">GTP-binding</keyword>
<dbReference type="Gene3D" id="3.40.50.300">
    <property type="entry name" value="P-loop containing nucleotide triphosphate hydrolases"/>
    <property type="match status" value="1"/>
</dbReference>
<dbReference type="PANTHER" id="PTHR10903:SF146">
    <property type="entry name" value="AIG1-LIKE PROTEIN_ 48352-49494-RELATED"/>
    <property type="match status" value="1"/>
</dbReference>
<evidence type="ECO:0000256" key="4">
    <source>
        <dbReference type="SAM" id="MobiDB-lite"/>
    </source>
</evidence>
<reference evidence="6 7" key="1">
    <citation type="submission" date="2022-03" db="EMBL/GenBank/DDBJ databases">
        <authorList>
            <person name="Nunn A."/>
            <person name="Chopra R."/>
            <person name="Nunn A."/>
            <person name="Contreras Garrido A."/>
        </authorList>
    </citation>
    <scope>NUCLEOTIDE SEQUENCE [LARGE SCALE GENOMIC DNA]</scope>
</reference>
<comment type="similarity">
    <text evidence="1">Belongs to the TRAFAC class TrmE-Era-EngA-EngB-Septin-like GTPase superfamily. AIG1/Toc34/Toc159-like paraseptin GTPase family. IAN subfamily.</text>
</comment>
<feature type="compositionally biased region" description="Basic and acidic residues" evidence="4">
    <location>
        <begin position="220"/>
        <end position="236"/>
    </location>
</feature>
<name>A0AAU9R7C4_THLAR</name>
<evidence type="ECO:0000256" key="1">
    <source>
        <dbReference type="ARBA" id="ARBA00008535"/>
    </source>
</evidence>
<sequence length="257" mass="29257">MVNDTGLFDLSVSAEYLSKEIINCLVLAEEGLHAVVLVLSVRTRITQEEESTLNTLQVLFGSKIIDYLVVLFTGGDELEATNKTLDDYLSRGCPEFLKTVLRLCGGRRVLFDNRTKDECKKVKQVKDLLAHVTAIERSNGGNPFTDEMHRKIKKEADMLREQQKEVESKNLADAERERLKNQLKTEHDQIMNSMAVMVENRLKEASEKQEKLMLALRENLETSRRENETRENEPGHGRRPMIQVGVSLPGMPPCNML</sequence>
<feature type="region of interest" description="Disordered" evidence="4">
    <location>
        <begin position="220"/>
        <end position="257"/>
    </location>
</feature>